<feature type="transmembrane region" description="Helical" evidence="1">
    <location>
        <begin position="29"/>
        <end position="57"/>
    </location>
</feature>
<feature type="transmembrane region" description="Helical" evidence="1">
    <location>
        <begin position="156"/>
        <end position="175"/>
    </location>
</feature>
<proteinExistence type="predicted"/>
<organism evidence="2 3">
    <name type="scientific">Panagrellus redivivus</name>
    <name type="common">Microworm</name>
    <dbReference type="NCBI Taxonomy" id="6233"/>
    <lineage>
        <taxon>Eukaryota</taxon>
        <taxon>Metazoa</taxon>
        <taxon>Ecdysozoa</taxon>
        <taxon>Nematoda</taxon>
        <taxon>Chromadorea</taxon>
        <taxon>Rhabditida</taxon>
        <taxon>Tylenchina</taxon>
        <taxon>Panagrolaimomorpha</taxon>
        <taxon>Panagrolaimoidea</taxon>
        <taxon>Panagrolaimidae</taxon>
        <taxon>Panagrellus</taxon>
    </lineage>
</organism>
<name>A0A7E4VAB3_PANRE</name>
<keyword evidence="1" id="KW-0812">Transmembrane</keyword>
<dbReference type="AlphaFoldDB" id="A0A7E4VAB3"/>
<dbReference type="Proteomes" id="UP000492821">
    <property type="component" value="Unassembled WGS sequence"/>
</dbReference>
<evidence type="ECO:0000313" key="3">
    <source>
        <dbReference type="WBParaSite" id="Pan_g18482.t1"/>
    </source>
</evidence>
<feature type="transmembrane region" description="Helical" evidence="1">
    <location>
        <begin position="269"/>
        <end position="292"/>
    </location>
</feature>
<evidence type="ECO:0000313" key="2">
    <source>
        <dbReference type="Proteomes" id="UP000492821"/>
    </source>
</evidence>
<evidence type="ECO:0000256" key="1">
    <source>
        <dbReference type="SAM" id="Phobius"/>
    </source>
</evidence>
<dbReference type="WBParaSite" id="Pan_g18482.t1">
    <property type="protein sequence ID" value="Pan_g18482.t1"/>
    <property type="gene ID" value="Pan_g18482"/>
</dbReference>
<keyword evidence="1" id="KW-0472">Membrane</keyword>
<feature type="transmembrane region" description="Helical" evidence="1">
    <location>
        <begin position="195"/>
        <end position="219"/>
    </location>
</feature>
<sequence>MDPQIASREWKFSVRIMDELILENEIPSFILTLFSIFLYTSGALTMATVPFFTYAVIFKSGQKMSSYRYLLLAYVPFAMLSTIVITSTQPIFLRQVEGFYFIGFINVGRQYLALVTIITIMICDGAVADLLLVILVNRYELVSETIVTRSKYIFRLIYIFLFITWLISLFLWLVFMTHELYPPRINSIGLSITRIYVPYTVFYQLSRLISFFLIVYLNISFRKNITSKAVMKLHGMLTKAVIAHVLCTCILTRFPMLIVLIAVYIQNVFITNVIAECTICCLNVVFLSDMLVTFYHVKPYRIFVLQLFRRFTSTEDYLLSVYKAVLSI</sequence>
<keyword evidence="2" id="KW-1185">Reference proteome</keyword>
<accession>A0A7E4VAB3</accession>
<feature type="transmembrane region" description="Helical" evidence="1">
    <location>
        <begin position="69"/>
        <end position="92"/>
    </location>
</feature>
<keyword evidence="1" id="KW-1133">Transmembrane helix</keyword>
<protein>
    <submittedName>
        <fullName evidence="3">G_PROTEIN_RECEP_F1_2 domain-containing protein</fullName>
    </submittedName>
</protein>
<reference evidence="2" key="1">
    <citation type="journal article" date="2013" name="Genetics">
        <title>The draft genome and transcriptome of Panagrellus redivivus are shaped by the harsh demands of a free-living lifestyle.</title>
        <authorList>
            <person name="Srinivasan J."/>
            <person name="Dillman A.R."/>
            <person name="Macchietto M.G."/>
            <person name="Heikkinen L."/>
            <person name="Lakso M."/>
            <person name="Fracchia K.M."/>
            <person name="Antoshechkin I."/>
            <person name="Mortazavi A."/>
            <person name="Wong G."/>
            <person name="Sternberg P.W."/>
        </authorList>
    </citation>
    <scope>NUCLEOTIDE SEQUENCE [LARGE SCALE GENOMIC DNA]</scope>
    <source>
        <strain evidence="2">MT8872</strain>
    </source>
</reference>
<feature type="transmembrane region" description="Helical" evidence="1">
    <location>
        <begin position="112"/>
        <end position="136"/>
    </location>
</feature>
<feature type="transmembrane region" description="Helical" evidence="1">
    <location>
        <begin position="240"/>
        <end position="263"/>
    </location>
</feature>
<reference evidence="3" key="2">
    <citation type="submission" date="2020-10" db="UniProtKB">
        <authorList>
            <consortium name="WormBaseParasite"/>
        </authorList>
    </citation>
    <scope>IDENTIFICATION</scope>
</reference>